<comment type="caution">
    <text evidence="4">The sequence shown here is derived from an EMBL/GenBank/DDBJ whole genome shotgun (WGS) entry which is preliminary data.</text>
</comment>
<feature type="region of interest" description="Disordered" evidence="3">
    <location>
        <begin position="1"/>
        <end position="22"/>
    </location>
</feature>
<sequence>MPSPLISVAGPHRPPPPPSRPDSCCSGWRRCWRPCSRTAEGEWRCGEERCISLNKFCDGIENCEDGSDEPLGCTNCNRTFYGEANVKYPLRVTGPFQRYLPFVCKITFVAAGKEFGDFVELTFLSFQIGRLELTRRKMLRKVLFVPCMVKETYLVRDLT</sequence>
<keyword evidence="5" id="KW-1185">Reference proteome</keyword>
<organism evidence="4 5">
    <name type="scientific">Caerostris extrusa</name>
    <name type="common">Bark spider</name>
    <name type="synonym">Caerostris bankana</name>
    <dbReference type="NCBI Taxonomy" id="172846"/>
    <lineage>
        <taxon>Eukaryota</taxon>
        <taxon>Metazoa</taxon>
        <taxon>Ecdysozoa</taxon>
        <taxon>Arthropoda</taxon>
        <taxon>Chelicerata</taxon>
        <taxon>Arachnida</taxon>
        <taxon>Araneae</taxon>
        <taxon>Araneomorphae</taxon>
        <taxon>Entelegynae</taxon>
        <taxon>Araneoidea</taxon>
        <taxon>Araneidae</taxon>
        <taxon>Caerostris</taxon>
    </lineage>
</organism>
<dbReference type="SMART" id="SM00192">
    <property type="entry name" value="LDLa"/>
    <property type="match status" value="1"/>
</dbReference>
<proteinExistence type="predicted"/>
<dbReference type="EMBL" id="BPLR01017315">
    <property type="protein sequence ID" value="GIY90365.1"/>
    <property type="molecule type" value="Genomic_DNA"/>
</dbReference>
<name>A0AAV4X858_CAEEX</name>
<evidence type="ECO:0000256" key="2">
    <source>
        <dbReference type="PROSITE-ProRule" id="PRU00124"/>
    </source>
</evidence>
<dbReference type="PROSITE" id="PS50068">
    <property type="entry name" value="LDLRA_2"/>
    <property type="match status" value="1"/>
</dbReference>
<dbReference type="Pfam" id="PF00057">
    <property type="entry name" value="Ldl_recept_a"/>
    <property type="match status" value="1"/>
</dbReference>
<accession>A0AAV4X858</accession>
<dbReference type="InterPro" id="IPR002172">
    <property type="entry name" value="LDrepeatLR_classA_rpt"/>
</dbReference>
<feature type="disulfide bond" evidence="2">
    <location>
        <begin position="45"/>
        <end position="63"/>
    </location>
</feature>
<dbReference type="CDD" id="cd00112">
    <property type="entry name" value="LDLa"/>
    <property type="match status" value="1"/>
</dbReference>
<comment type="caution">
    <text evidence="2">Lacks conserved residue(s) required for the propagation of feature annotation.</text>
</comment>
<evidence type="ECO:0000313" key="4">
    <source>
        <dbReference type="EMBL" id="GIY90365.1"/>
    </source>
</evidence>
<evidence type="ECO:0000313" key="5">
    <source>
        <dbReference type="Proteomes" id="UP001054945"/>
    </source>
</evidence>
<dbReference type="InterPro" id="IPR036055">
    <property type="entry name" value="LDL_receptor-like_sf"/>
</dbReference>
<dbReference type="PROSITE" id="PS01209">
    <property type="entry name" value="LDLRA_1"/>
    <property type="match status" value="1"/>
</dbReference>
<evidence type="ECO:0000256" key="1">
    <source>
        <dbReference type="ARBA" id="ARBA00023157"/>
    </source>
</evidence>
<dbReference type="SUPFAM" id="SSF57424">
    <property type="entry name" value="LDL receptor-like module"/>
    <property type="match status" value="1"/>
</dbReference>
<dbReference type="Proteomes" id="UP001054945">
    <property type="component" value="Unassembled WGS sequence"/>
</dbReference>
<dbReference type="AlphaFoldDB" id="A0AAV4X858"/>
<dbReference type="Gene3D" id="4.10.400.10">
    <property type="entry name" value="Low-density Lipoprotein Receptor"/>
    <property type="match status" value="1"/>
</dbReference>
<dbReference type="InterPro" id="IPR023415">
    <property type="entry name" value="LDLR_class-A_CS"/>
</dbReference>
<protein>
    <submittedName>
        <fullName evidence="4">Uncharacterized protein</fullName>
    </submittedName>
</protein>
<keyword evidence="1 2" id="KW-1015">Disulfide bond</keyword>
<evidence type="ECO:0000256" key="3">
    <source>
        <dbReference type="SAM" id="MobiDB-lite"/>
    </source>
</evidence>
<reference evidence="4 5" key="1">
    <citation type="submission" date="2021-06" db="EMBL/GenBank/DDBJ databases">
        <title>Caerostris extrusa draft genome.</title>
        <authorList>
            <person name="Kono N."/>
            <person name="Arakawa K."/>
        </authorList>
    </citation>
    <scope>NUCLEOTIDE SEQUENCE [LARGE SCALE GENOMIC DNA]</scope>
</reference>
<gene>
    <name evidence="4" type="primary">AVEN_80716_1</name>
    <name evidence="4" type="ORF">CEXT_421131</name>
</gene>